<evidence type="ECO:0000313" key="1">
    <source>
        <dbReference type="EMBL" id="MBX46377.1"/>
    </source>
</evidence>
<accession>A0A2P2NV43</accession>
<sequence length="41" mass="4534">MNLLIARGICNLKVIITLHNAYASKCIWWKGSVNVVCTETG</sequence>
<protein>
    <submittedName>
        <fullName evidence="1">Uncharacterized protein</fullName>
    </submittedName>
</protein>
<name>A0A2P2NV43_RHIMU</name>
<organism evidence="1">
    <name type="scientific">Rhizophora mucronata</name>
    <name type="common">Asiatic mangrove</name>
    <dbReference type="NCBI Taxonomy" id="61149"/>
    <lineage>
        <taxon>Eukaryota</taxon>
        <taxon>Viridiplantae</taxon>
        <taxon>Streptophyta</taxon>
        <taxon>Embryophyta</taxon>
        <taxon>Tracheophyta</taxon>
        <taxon>Spermatophyta</taxon>
        <taxon>Magnoliopsida</taxon>
        <taxon>eudicotyledons</taxon>
        <taxon>Gunneridae</taxon>
        <taxon>Pentapetalae</taxon>
        <taxon>rosids</taxon>
        <taxon>fabids</taxon>
        <taxon>Malpighiales</taxon>
        <taxon>Rhizophoraceae</taxon>
        <taxon>Rhizophora</taxon>
    </lineage>
</organism>
<dbReference type="AlphaFoldDB" id="A0A2P2NV43"/>
<proteinExistence type="predicted"/>
<dbReference type="EMBL" id="GGEC01065893">
    <property type="protein sequence ID" value="MBX46377.1"/>
    <property type="molecule type" value="Transcribed_RNA"/>
</dbReference>
<reference evidence="1" key="1">
    <citation type="submission" date="2018-02" db="EMBL/GenBank/DDBJ databases">
        <title>Rhizophora mucronata_Transcriptome.</title>
        <authorList>
            <person name="Meera S.P."/>
            <person name="Sreeshan A."/>
            <person name="Augustine A."/>
        </authorList>
    </citation>
    <scope>NUCLEOTIDE SEQUENCE</scope>
    <source>
        <tissue evidence="1">Leaf</tissue>
    </source>
</reference>